<dbReference type="AlphaFoldDB" id="A0A821VU40"/>
<accession>A0A821VU40</accession>
<proteinExistence type="predicted"/>
<dbReference type="Proteomes" id="UP000663838">
    <property type="component" value="Unassembled WGS sequence"/>
</dbReference>
<dbReference type="InterPro" id="IPR046700">
    <property type="entry name" value="DUF6570"/>
</dbReference>
<feature type="domain" description="DUF6570" evidence="1">
    <location>
        <begin position="4"/>
        <end position="111"/>
    </location>
</feature>
<protein>
    <recommendedName>
        <fullName evidence="1">DUF6570 domain-containing protein</fullName>
    </recommendedName>
</protein>
<sequence length="437" mass="50356">MMEIPKTPTCLILGFLEQRAIALMHCYVSILIICGHQSAMKGQVIHCQSDVADNIDDLLLLPTCYEFMAVIQQKPTDDRGLIKLTVRYSVSAIQILNAIQYLIQHHSAYMNKQLLPLEKIEEMFQCRKENAAAIRIIDSYAYNNCTTSAPIILDSNEDFFGPSRTLKPGEDPIWKIEAGMEESTFPWIYPTGEGGELDIARPISLKLRDNYKLRLMSADKRWQADSIWTFRTMNLIQRDDLCTAVNYHAKTQFNKDRLCYSIYPFIGKAIRGTAAFWCVPRKVLRSMYATLSKPNIFLSVNLQDDVEFLTHIDPIRFGNVNEPNYETIDSLSDDDYLQLVNENSALVSRMCHRRMLGFEKFISHKKHPFFIDYIVNNSFFKIEFQRGGLPHLHTLPWLDNCPSVDTIEGRQKIQNSSTNFSIHPYQINKQTQKVTNS</sequence>
<comment type="caution">
    <text evidence="2">The sequence shown here is derived from an EMBL/GenBank/DDBJ whole genome shotgun (WGS) entry which is preliminary data.</text>
</comment>
<gene>
    <name evidence="2" type="ORF">TOA249_LOCUS31621</name>
</gene>
<organism evidence="2 3">
    <name type="scientific">Rotaria socialis</name>
    <dbReference type="NCBI Taxonomy" id="392032"/>
    <lineage>
        <taxon>Eukaryota</taxon>
        <taxon>Metazoa</taxon>
        <taxon>Spiralia</taxon>
        <taxon>Gnathifera</taxon>
        <taxon>Rotifera</taxon>
        <taxon>Eurotatoria</taxon>
        <taxon>Bdelloidea</taxon>
        <taxon>Philodinida</taxon>
        <taxon>Philodinidae</taxon>
        <taxon>Rotaria</taxon>
    </lineage>
</organism>
<dbReference type="EMBL" id="CAJOBS010006577">
    <property type="protein sequence ID" value="CAF4914296.1"/>
    <property type="molecule type" value="Genomic_DNA"/>
</dbReference>
<evidence type="ECO:0000313" key="3">
    <source>
        <dbReference type="Proteomes" id="UP000663838"/>
    </source>
</evidence>
<evidence type="ECO:0000259" key="1">
    <source>
        <dbReference type="Pfam" id="PF20209"/>
    </source>
</evidence>
<name>A0A821VU40_9BILA</name>
<evidence type="ECO:0000313" key="2">
    <source>
        <dbReference type="EMBL" id="CAF4914296.1"/>
    </source>
</evidence>
<reference evidence="2" key="1">
    <citation type="submission" date="2021-02" db="EMBL/GenBank/DDBJ databases">
        <authorList>
            <person name="Nowell W R."/>
        </authorList>
    </citation>
    <scope>NUCLEOTIDE SEQUENCE</scope>
</reference>
<dbReference type="Pfam" id="PF20209">
    <property type="entry name" value="DUF6570"/>
    <property type="match status" value="1"/>
</dbReference>